<name>A0A1F4XLJ0_9BACT</name>
<dbReference type="STRING" id="1817814.A2V81_01450"/>
<dbReference type="Proteomes" id="UP000177614">
    <property type="component" value="Unassembled WGS sequence"/>
</dbReference>
<dbReference type="Pfam" id="PF22296">
    <property type="entry name" value="bAvd"/>
    <property type="match status" value="1"/>
</dbReference>
<dbReference type="InterPro" id="IPR055360">
    <property type="entry name" value="bAvd"/>
</dbReference>
<evidence type="ECO:0000259" key="1">
    <source>
        <dbReference type="Pfam" id="PF22296"/>
    </source>
</evidence>
<comment type="caution">
    <text evidence="2">The sequence shown here is derived from an EMBL/GenBank/DDBJ whole genome shotgun (WGS) entry which is preliminary data.</text>
</comment>
<accession>A0A1F4XLJ0</accession>
<dbReference type="Gene3D" id="1.20.1440.60">
    <property type="entry name" value="23S rRNA-intervening sequence"/>
    <property type="match status" value="1"/>
</dbReference>
<gene>
    <name evidence="2" type="ORF">A2V81_01450</name>
</gene>
<evidence type="ECO:0000313" key="2">
    <source>
        <dbReference type="EMBL" id="OGC82592.1"/>
    </source>
</evidence>
<evidence type="ECO:0000313" key="3">
    <source>
        <dbReference type="Proteomes" id="UP000177614"/>
    </source>
</evidence>
<dbReference type="EMBL" id="MEWR01000004">
    <property type="protein sequence ID" value="OGC82592.1"/>
    <property type="molecule type" value="Genomic_DNA"/>
</dbReference>
<reference evidence="2 3" key="1">
    <citation type="journal article" date="2016" name="Nat. Commun.">
        <title>Thousands of microbial genomes shed light on interconnected biogeochemical processes in an aquifer system.</title>
        <authorList>
            <person name="Anantharaman K."/>
            <person name="Brown C.T."/>
            <person name="Hug L.A."/>
            <person name="Sharon I."/>
            <person name="Castelle C.J."/>
            <person name="Probst A.J."/>
            <person name="Thomas B.C."/>
            <person name="Singh A."/>
            <person name="Wilkins M.J."/>
            <person name="Karaoz U."/>
            <person name="Brodie E.L."/>
            <person name="Williams K.H."/>
            <person name="Hubbard S.S."/>
            <person name="Banfield J.F."/>
        </authorList>
    </citation>
    <scope>NUCLEOTIDE SEQUENCE [LARGE SCALE GENOMIC DNA]</scope>
</reference>
<sequence>MDATLPLINKTYEIYKTIIEINNNLTKRWRHSLGTSVENSLLALLEYLIMAQHAPKPLKATYLIQASATLEILRLKFRLLLELHLVNETRIFQVQAVLEEIGRMLGGWLKSVQ</sequence>
<dbReference type="CDD" id="cd16376">
    <property type="entry name" value="Avd_like"/>
    <property type="match status" value="1"/>
</dbReference>
<organism evidence="2 3">
    <name type="scientific">Candidatus Abawacabacteria bacterium RBG_16_42_10</name>
    <dbReference type="NCBI Taxonomy" id="1817814"/>
    <lineage>
        <taxon>Bacteria</taxon>
        <taxon>Candidatus Abawacaibacteriota</taxon>
    </lineage>
</organism>
<dbReference type="InterPro" id="IPR036583">
    <property type="entry name" value="23S_rRNA_IVS_sf"/>
</dbReference>
<proteinExistence type="predicted"/>
<dbReference type="AlphaFoldDB" id="A0A1F4XLJ0"/>
<protein>
    <recommendedName>
        <fullName evidence="1">bAvd-like domain-containing protein</fullName>
    </recommendedName>
</protein>
<feature type="domain" description="bAvd-like" evidence="1">
    <location>
        <begin position="9"/>
        <end position="112"/>
    </location>
</feature>